<protein>
    <recommendedName>
        <fullName evidence="6">7,8-dihydroneopterin aldolase</fullName>
        <ecNumber evidence="6">4.1.2.25</ecNumber>
    </recommendedName>
</protein>
<keyword evidence="4 6" id="KW-0289">Folate biosynthesis</keyword>
<proteinExistence type="inferred from homology"/>
<dbReference type="SUPFAM" id="SSF55620">
    <property type="entry name" value="Tetrahydrobiopterin biosynthesis enzymes-like"/>
    <property type="match status" value="1"/>
</dbReference>
<reference evidence="8 9" key="1">
    <citation type="submission" date="2014-07" db="EMBL/GenBank/DDBJ databases">
        <title>Complete genome sequence of Corynebacterium atypicum DSM 44849: identifiction of the mycolic acid biosynthesis genes.</title>
        <authorList>
            <person name="Tippelt A."/>
            <person name="Mollmann S."/>
            <person name="Albersmeier A."/>
            <person name="Jaenicke S."/>
            <person name="Ruckert C."/>
            <person name="Tauch A."/>
        </authorList>
    </citation>
    <scope>NUCLEOTIDE SEQUENCE [LARGE SCALE GENOMIC DNA]</scope>
    <source>
        <strain evidence="8 9">R2070</strain>
    </source>
</reference>
<dbReference type="CDD" id="cd00534">
    <property type="entry name" value="DHNA_DHNTPE"/>
    <property type="match status" value="1"/>
</dbReference>
<dbReference type="InterPro" id="IPR043133">
    <property type="entry name" value="GTP-CH-I_C/QueF"/>
</dbReference>
<evidence type="ECO:0000256" key="6">
    <source>
        <dbReference type="RuleBase" id="RU362079"/>
    </source>
</evidence>
<dbReference type="InterPro" id="IPR006157">
    <property type="entry name" value="FolB_dom"/>
</dbReference>
<comment type="function">
    <text evidence="6">Catalyzes the conversion of 7,8-dihydroneopterin to 6-hydroxymethyl-7,8-dihydropterin.</text>
</comment>
<dbReference type="PANTHER" id="PTHR42844">
    <property type="entry name" value="DIHYDRONEOPTERIN ALDOLASE 1-RELATED"/>
    <property type="match status" value="1"/>
</dbReference>
<evidence type="ECO:0000256" key="3">
    <source>
        <dbReference type="ARBA" id="ARBA00005708"/>
    </source>
</evidence>
<dbReference type="Proteomes" id="UP000028504">
    <property type="component" value="Chromosome"/>
</dbReference>
<evidence type="ECO:0000313" key="9">
    <source>
        <dbReference type="Proteomes" id="UP000028504"/>
    </source>
</evidence>
<dbReference type="InterPro" id="IPR006156">
    <property type="entry name" value="Dihydroneopterin_aldolase"/>
</dbReference>
<keyword evidence="9" id="KW-1185">Reference proteome</keyword>
<name>A0ABN4DE00_9CORY</name>
<sequence length="128" mass="13802">MADRIELTGIRARGRHGVLPAERELGQEFRADVTAWLDLSAASASDELADTINYAELAELAAGHLAGPALNLIEAVAGRIAEDAMERYLQLFAIEVTVHKPAAPIEVPFDDVAVVARRSRKTTPGRSQ</sequence>
<dbReference type="PANTHER" id="PTHR42844:SF1">
    <property type="entry name" value="DIHYDRONEOPTERIN ALDOLASE 1-RELATED"/>
    <property type="match status" value="1"/>
</dbReference>
<evidence type="ECO:0000259" key="7">
    <source>
        <dbReference type="SMART" id="SM00905"/>
    </source>
</evidence>
<accession>A0ABN4DE00</accession>
<dbReference type="RefSeq" id="WP_038606727.1">
    <property type="nucleotide sequence ID" value="NZ_CP008944.1"/>
</dbReference>
<dbReference type="NCBIfam" id="TIGR00526">
    <property type="entry name" value="folB_dom"/>
    <property type="match status" value="1"/>
</dbReference>
<gene>
    <name evidence="8" type="ORF">CATYP_09105</name>
</gene>
<organism evidence="8 9">
    <name type="scientific">Corynebacterium atypicum</name>
    <dbReference type="NCBI Taxonomy" id="191610"/>
    <lineage>
        <taxon>Bacteria</taxon>
        <taxon>Bacillati</taxon>
        <taxon>Actinomycetota</taxon>
        <taxon>Actinomycetes</taxon>
        <taxon>Mycobacteriales</taxon>
        <taxon>Corynebacteriaceae</taxon>
        <taxon>Corynebacterium</taxon>
    </lineage>
</organism>
<feature type="domain" description="Dihydroneopterin aldolase/epimerase" evidence="7">
    <location>
        <begin position="5"/>
        <end position="118"/>
    </location>
</feature>
<dbReference type="Gene3D" id="3.30.1130.10">
    <property type="match status" value="1"/>
</dbReference>
<evidence type="ECO:0000313" key="8">
    <source>
        <dbReference type="EMBL" id="AIG64689.1"/>
    </source>
</evidence>
<comment type="pathway">
    <text evidence="2 6">Cofactor biosynthesis; tetrahydrofolate biosynthesis; 2-amino-4-hydroxy-6-hydroxymethyl-7,8-dihydropteridine diphosphate from 7,8-dihydroneopterin triphosphate: step 3/4.</text>
</comment>
<evidence type="ECO:0000256" key="5">
    <source>
        <dbReference type="ARBA" id="ARBA00023239"/>
    </source>
</evidence>
<comment type="catalytic activity">
    <reaction evidence="1 6">
        <text>7,8-dihydroneopterin = 6-hydroxymethyl-7,8-dihydropterin + glycolaldehyde</text>
        <dbReference type="Rhea" id="RHEA:10540"/>
        <dbReference type="ChEBI" id="CHEBI:17001"/>
        <dbReference type="ChEBI" id="CHEBI:17071"/>
        <dbReference type="ChEBI" id="CHEBI:44841"/>
        <dbReference type="EC" id="4.1.2.25"/>
    </reaction>
</comment>
<dbReference type="EC" id="4.1.2.25" evidence="6"/>
<dbReference type="Pfam" id="PF02152">
    <property type="entry name" value="FolB"/>
    <property type="match status" value="1"/>
</dbReference>
<dbReference type="EMBL" id="CP008944">
    <property type="protein sequence ID" value="AIG64689.1"/>
    <property type="molecule type" value="Genomic_DNA"/>
</dbReference>
<keyword evidence="5 6" id="KW-0456">Lyase</keyword>
<comment type="similarity">
    <text evidence="3 6">Belongs to the DHNA family.</text>
</comment>
<evidence type="ECO:0000256" key="4">
    <source>
        <dbReference type="ARBA" id="ARBA00022909"/>
    </source>
</evidence>
<evidence type="ECO:0000256" key="1">
    <source>
        <dbReference type="ARBA" id="ARBA00001353"/>
    </source>
</evidence>
<evidence type="ECO:0000256" key="2">
    <source>
        <dbReference type="ARBA" id="ARBA00005013"/>
    </source>
</evidence>
<dbReference type="SMART" id="SM00905">
    <property type="entry name" value="FolB"/>
    <property type="match status" value="1"/>
</dbReference>
<dbReference type="NCBIfam" id="TIGR00525">
    <property type="entry name" value="folB"/>
    <property type="match status" value="1"/>
</dbReference>